<evidence type="ECO:0000259" key="7">
    <source>
        <dbReference type="PROSITE" id="PS51296"/>
    </source>
</evidence>
<dbReference type="RefSeq" id="WP_268043099.1">
    <property type="nucleotide sequence ID" value="NZ_CP104064.1"/>
</dbReference>
<keyword evidence="2" id="KW-0479">Metal-binding</keyword>
<reference evidence="8" key="1">
    <citation type="submission" date="2022-08" db="EMBL/GenBank/DDBJ databases">
        <title>Alicyclobacillus dauci DSM2870, complete genome.</title>
        <authorList>
            <person name="Wang Q."/>
            <person name="Cai R."/>
            <person name="Wang Z."/>
        </authorList>
    </citation>
    <scope>NUCLEOTIDE SEQUENCE</scope>
    <source>
        <strain evidence="8">DSM 28700</strain>
    </source>
</reference>
<feature type="domain" description="Rieske" evidence="7">
    <location>
        <begin position="8"/>
        <end position="103"/>
    </location>
</feature>
<sequence length="108" mass="11745">MQEVVAWVKVATASALAVGEMMQVEVEDEDIAVYHLEDGFYATSDVCTHASQSLSHGTLSGHIVACPKHGGKFDVRTGQATAFPCVIPLSTFDVEVRGDEVWLNYEDE</sequence>
<evidence type="ECO:0000256" key="3">
    <source>
        <dbReference type="ARBA" id="ARBA00023004"/>
    </source>
</evidence>
<dbReference type="SUPFAM" id="SSF50022">
    <property type="entry name" value="ISP domain"/>
    <property type="match status" value="1"/>
</dbReference>
<comment type="cofactor">
    <cofactor evidence="5">
        <name>[2Fe-2S] cluster</name>
        <dbReference type="ChEBI" id="CHEBI:190135"/>
    </cofactor>
</comment>
<evidence type="ECO:0000256" key="5">
    <source>
        <dbReference type="ARBA" id="ARBA00034078"/>
    </source>
</evidence>
<dbReference type="InterPro" id="IPR017941">
    <property type="entry name" value="Rieske_2Fe-2S"/>
</dbReference>
<proteinExistence type="inferred from homology"/>
<dbReference type="PROSITE" id="PS51296">
    <property type="entry name" value="RIESKE"/>
    <property type="match status" value="1"/>
</dbReference>
<keyword evidence="4" id="KW-0411">Iron-sulfur</keyword>
<name>A0ABY6YYV2_9BACL</name>
<evidence type="ECO:0000256" key="6">
    <source>
        <dbReference type="ARBA" id="ARBA00038001"/>
    </source>
</evidence>
<accession>A0ABY6YYV2</accession>
<evidence type="ECO:0000256" key="4">
    <source>
        <dbReference type="ARBA" id="ARBA00023014"/>
    </source>
</evidence>
<evidence type="ECO:0000256" key="2">
    <source>
        <dbReference type="ARBA" id="ARBA00022723"/>
    </source>
</evidence>
<gene>
    <name evidence="8" type="ORF">NZD86_16295</name>
</gene>
<evidence type="ECO:0000313" key="8">
    <source>
        <dbReference type="EMBL" id="WAH35817.1"/>
    </source>
</evidence>
<dbReference type="PANTHER" id="PTHR21496:SF0">
    <property type="entry name" value="RIESKE DOMAIN-CONTAINING PROTEIN"/>
    <property type="match status" value="1"/>
</dbReference>
<dbReference type="Gene3D" id="2.102.10.10">
    <property type="entry name" value="Rieske [2Fe-2S] iron-sulphur domain"/>
    <property type="match status" value="1"/>
</dbReference>
<dbReference type="Proteomes" id="UP001164803">
    <property type="component" value="Chromosome"/>
</dbReference>
<dbReference type="EMBL" id="CP104064">
    <property type="protein sequence ID" value="WAH35817.1"/>
    <property type="molecule type" value="Genomic_DNA"/>
</dbReference>
<keyword evidence="3" id="KW-0408">Iron</keyword>
<dbReference type="PANTHER" id="PTHR21496">
    <property type="entry name" value="FERREDOXIN-RELATED"/>
    <property type="match status" value="1"/>
</dbReference>
<protein>
    <submittedName>
        <fullName evidence="8">Non-heme iron oxygenase ferredoxin subunit</fullName>
    </submittedName>
</protein>
<evidence type="ECO:0000256" key="1">
    <source>
        <dbReference type="ARBA" id="ARBA00022714"/>
    </source>
</evidence>
<comment type="similarity">
    <text evidence="6">Belongs to the bacterial ring-hydroxylating dioxygenase ferredoxin component family.</text>
</comment>
<keyword evidence="1" id="KW-0001">2Fe-2S</keyword>
<evidence type="ECO:0000313" key="9">
    <source>
        <dbReference type="Proteomes" id="UP001164803"/>
    </source>
</evidence>
<dbReference type="Pfam" id="PF00355">
    <property type="entry name" value="Rieske"/>
    <property type="match status" value="1"/>
</dbReference>
<organism evidence="8 9">
    <name type="scientific">Alicyclobacillus dauci</name>
    <dbReference type="NCBI Taxonomy" id="1475485"/>
    <lineage>
        <taxon>Bacteria</taxon>
        <taxon>Bacillati</taxon>
        <taxon>Bacillota</taxon>
        <taxon>Bacilli</taxon>
        <taxon>Bacillales</taxon>
        <taxon>Alicyclobacillaceae</taxon>
        <taxon>Alicyclobacillus</taxon>
    </lineage>
</organism>
<keyword evidence="9" id="KW-1185">Reference proteome</keyword>
<dbReference type="CDD" id="cd03528">
    <property type="entry name" value="Rieske_RO_ferredoxin"/>
    <property type="match status" value="1"/>
</dbReference>
<dbReference type="InterPro" id="IPR036922">
    <property type="entry name" value="Rieske_2Fe-2S_sf"/>
</dbReference>